<protein>
    <submittedName>
        <fullName evidence="2">Site-specific recombinase</fullName>
    </submittedName>
</protein>
<dbReference type="InterPro" id="IPR038109">
    <property type="entry name" value="DNA_bind_recomb_sf"/>
</dbReference>
<proteinExistence type="predicted"/>
<dbReference type="Gene3D" id="3.90.1750.20">
    <property type="entry name" value="Putative Large Serine Recombinase, Chain B, Domain 2"/>
    <property type="match status" value="1"/>
</dbReference>
<evidence type="ECO:0000313" key="2">
    <source>
        <dbReference type="EMBL" id="CEG33721.1"/>
    </source>
</evidence>
<reference evidence="2 3" key="1">
    <citation type="journal article" date="2014" name="Genome Announc.">
        <title>Genome Sequence of Bacillus simplex Strain P558, Isolated from a Human Fecal Sample.</title>
        <authorList>
            <person name="Croce O."/>
            <person name="Hugon P."/>
            <person name="Lagier J.C."/>
            <person name="Bibi F."/>
            <person name="Robert C."/>
            <person name="Azhar E.I."/>
            <person name="Raoult D."/>
            <person name="Fournier P.E."/>
        </authorList>
    </citation>
    <scope>NUCLEOTIDE SEQUENCE [LARGE SCALE GENOMIC DNA]</scope>
    <source>
        <strain evidence="2 3">P558</strain>
    </source>
</reference>
<sequence>MQGVPPVGYIRGDDKKLVIVESEANLVRQIFNYAENGNGIPTIVRKLTGQKTRTGKAFTLTSINTILKNETYTGRII</sequence>
<name>A0AAN2PK67_9BACI</name>
<dbReference type="Proteomes" id="UP000182110">
    <property type="component" value="Unassembled WGS sequence"/>
</dbReference>
<comment type="caution">
    <text evidence="2">The sequence shown here is derived from an EMBL/GenBank/DDBJ whole genome shotgun (WGS) entry which is preliminary data.</text>
</comment>
<dbReference type="EMBL" id="CCXW01000001">
    <property type="protein sequence ID" value="CEG33721.1"/>
    <property type="molecule type" value="Genomic_DNA"/>
</dbReference>
<dbReference type="AlphaFoldDB" id="A0AAN2PK67"/>
<evidence type="ECO:0000259" key="1">
    <source>
        <dbReference type="PROSITE" id="PS51737"/>
    </source>
</evidence>
<feature type="domain" description="Recombinase" evidence="1">
    <location>
        <begin position="6"/>
        <end position="77"/>
    </location>
</feature>
<dbReference type="InterPro" id="IPR011109">
    <property type="entry name" value="DNA_bind_recombinase_dom"/>
</dbReference>
<keyword evidence="3" id="KW-1185">Reference proteome</keyword>
<dbReference type="PROSITE" id="PS51737">
    <property type="entry name" value="RECOMBINASE_DNA_BIND"/>
    <property type="match status" value="1"/>
</dbReference>
<evidence type="ECO:0000313" key="3">
    <source>
        <dbReference type="Proteomes" id="UP000182110"/>
    </source>
</evidence>
<dbReference type="GO" id="GO:0000150">
    <property type="term" value="F:DNA strand exchange activity"/>
    <property type="evidence" value="ECO:0007669"/>
    <property type="project" value="InterPro"/>
</dbReference>
<gene>
    <name evidence="2" type="ORF">BN1180_03901</name>
</gene>
<dbReference type="Pfam" id="PF07508">
    <property type="entry name" value="Recombinase"/>
    <property type="match status" value="1"/>
</dbReference>
<dbReference type="GO" id="GO:0003677">
    <property type="term" value="F:DNA binding"/>
    <property type="evidence" value="ECO:0007669"/>
    <property type="project" value="InterPro"/>
</dbReference>
<organism evidence="2 3">
    <name type="scientific">Peribacillus simplex</name>
    <dbReference type="NCBI Taxonomy" id="1478"/>
    <lineage>
        <taxon>Bacteria</taxon>
        <taxon>Bacillati</taxon>
        <taxon>Bacillota</taxon>
        <taxon>Bacilli</taxon>
        <taxon>Bacillales</taxon>
        <taxon>Bacillaceae</taxon>
        <taxon>Peribacillus</taxon>
    </lineage>
</organism>
<accession>A0AAN2PK67</accession>